<proteinExistence type="predicted"/>
<comment type="caution">
    <text evidence="2">The sequence shown here is derived from an EMBL/GenBank/DDBJ whole genome shotgun (WGS) entry which is preliminary data.</text>
</comment>
<evidence type="ECO:0000256" key="1">
    <source>
        <dbReference type="SAM" id="MobiDB-lite"/>
    </source>
</evidence>
<feature type="compositionally biased region" description="Low complexity" evidence="1">
    <location>
        <begin position="384"/>
        <end position="399"/>
    </location>
</feature>
<dbReference type="EMBL" id="SIHI01000023">
    <property type="protein sequence ID" value="TWT47136.1"/>
    <property type="molecule type" value="Genomic_DNA"/>
</dbReference>
<evidence type="ECO:0000313" key="3">
    <source>
        <dbReference type="Proteomes" id="UP000317243"/>
    </source>
</evidence>
<evidence type="ECO:0008006" key="4">
    <source>
        <dbReference type="Google" id="ProtNLM"/>
    </source>
</evidence>
<dbReference type="Proteomes" id="UP000317243">
    <property type="component" value="Unassembled WGS sequence"/>
</dbReference>
<accession>A0A5C5W8B9</accession>
<evidence type="ECO:0000313" key="2">
    <source>
        <dbReference type="EMBL" id="TWT47136.1"/>
    </source>
</evidence>
<name>A0A5C5W8B9_9PLAN</name>
<dbReference type="Gene3D" id="1.25.40.10">
    <property type="entry name" value="Tetratricopeptide repeat domain"/>
    <property type="match status" value="1"/>
</dbReference>
<reference evidence="2 3" key="1">
    <citation type="submission" date="2019-02" db="EMBL/GenBank/DDBJ databases">
        <title>Deep-cultivation of Planctomycetes and their phenomic and genomic characterization uncovers novel biology.</title>
        <authorList>
            <person name="Wiegand S."/>
            <person name="Jogler M."/>
            <person name="Boedeker C."/>
            <person name="Pinto D."/>
            <person name="Vollmers J."/>
            <person name="Rivas-Marin E."/>
            <person name="Kohn T."/>
            <person name="Peeters S.H."/>
            <person name="Heuer A."/>
            <person name="Rast P."/>
            <person name="Oberbeckmann S."/>
            <person name="Bunk B."/>
            <person name="Jeske O."/>
            <person name="Meyerdierks A."/>
            <person name="Storesund J.E."/>
            <person name="Kallscheuer N."/>
            <person name="Luecker S."/>
            <person name="Lage O.M."/>
            <person name="Pohl T."/>
            <person name="Merkel B.J."/>
            <person name="Hornburger P."/>
            <person name="Mueller R.-W."/>
            <person name="Bruemmer F."/>
            <person name="Labrenz M."/>
            <person name="Spormann A.M."/>
            <person name="Op Den Camp H."/>
            <person name="Overmann J."/>
            <person name="Amann R."/>
            <person name="Jetten M.S.M."/>
            <person name="Mascher T."/>
            <person name="Medema M.H."/>
            <person name="Devos D.P."/>
            <person name="Kaster A.-K."/>
            <person name="Ovreas L."/>
            <person name="Rohde M."/>
            <person name="Galperin M.Y."/>
            <person name="Jogler C."/>
        </authorList>
    </citation>
    <scope>NUCLEOTIDE SEQUENCE [LARGE SCALE GENOMIC DNA]</scope>
    <source>
        <strain evidence="2 3">KOR42</strain>
    </source>
</reference>
<gene>
    <name evidence="2" type="ORF">KOR42_41340</name>
</gene>
<feature type="region of interest" description="Disordered" evidence="1">
    <location>
        <begin position="375"/>
        <end position="432"/>
    </location>
</feature>
<organism evidence="2 3">
    <name type="scientific">Thalassoglobus neptunius</name>
    <dbReference type="NCBI Taxonomy" id="1938619"/>
    <lineage>
        <taxon>Bacteria</taxon>
        <taxon>Pseudomonadati</taxon>
        <taxon>Planctomycetota</taxon>
        <taxon>Planctomycetia</taxon>
        <taxon>Planctomycetales</taxon>
        <taxon>Planctomycetaceae</taxon>
        <taxon>Thalassoglobus</taxon>
    </lineage>
</organism>
<feature type="compositionally biased region" description="Low complexity" evidence="1">
    <location>
        <begin position="407"/>
        <end position="421"/>
    </location>
</feature>
<dbReference type="OrthoDB" id="252170at2"/>
<dbReference type="InterPro" id="IPR011990">
    <property type="entry name" value="TPR-like_helical_dom_sf"/>
</dbReference>
<dbReference type="RefSeq" id="WP_146511526.1">
    <property type="nucleotide sequence ID" value="NZ_SIHI01000023.1"/>
</dbReference>
<keyword evidence="3" id="KW-1185">Reference proteome</keyword>
<sequence length="888" mass="101108">MTDDINDIVKQIETQDQKSEEHFQNCQIRTAMRTAKETTRLAKTHQLAIHYMRGLFDQMRFGHGLLDPQATRDVSVELVLLLEDEEAARRIEPSLDQGHYNWVCSWMSSCAYDNLAEATGMMSGYNSPGMHECISEGIQICRQTGKMECVKCFREYASDVYLASEDFAMVRHQCQSLLEYRKGSNDNKDRRWSGHHKLAKVLLLEGRVDRALEELKVALELAGEEDVYLKRRSKLLVQATRDEALLLAGQPRQLRAESSELIPPPGEWPFLELQLAVADSLEALMEGNVSKAIEILTGWDRKLTEQNCLKDWFEVRLRLISAYLISQNEKRASALAKGLEAKAHESQDYLTVSRMAELFDHPESKNPTASLWLESDHQRSQSVDSVTSSEAESQSVQQDDQSENQTDEASASSAESSGESDSAPDDTDTPLSDFISDAMLRLRESEDPAIREQLLEDFLAHDPNEISAPMDAAYLVHLSQFLVQGPDQARRVWQWALGILDEFPDHAKTLSVVATLGHYFRTADPANFNDILPDQLMDWFELSTKLDLNDAQNYARAGRFYAEEGFAGESERCFSRAFRLNRLDASVVIPLADQYRDSDRPRDALAVLDLSLREGADDQSIAWEAAMTSLQLEQFDSMLTYLDRFLELGEAQTWTHYYRAVALLHQGKHEESLKELDFELQHDPPGDFHLDLIRLCNLIALARHGEVNALFEAVLDRKLSEVNYLSANGLSRLMNQLWKTVIDAPDDYPQQQRLEDRLLVAGLIPEDYFDRIRMNTGERTNVQLYRAHVHQPLSESWADSPACLVGQQEWNDYETDWGVLAENEEQAVNLILTYQSKCSDLPAQIVDIESDEQEYLDHPGIVWQGARWSTADLNDLEMDDLPEDEIDE</sequence>
<dbReference type="AlphaFoldDB" id="A0A5C5W8B9"/>
<protein>
    <recommendedName>
        <fullName evidence="4">Tetratricopeptide repeat protein</fullName>
    </recommendedName>
</protein>
<dbReference type="SUPFAM" id="SSF48452">
    <property type="entry name" value="TPR-like"/>
    <property type="match status" value="2"/>
</dbReference>